<evidence type="ECO:0000259" key="1">
    <source>
        <dbReference type="Pfam" id="PF00535"/>
    </source>
</evidence>
<reference evidence="2" key="1">
    <citation type="journal article" date="2014" name="Int. J. Syst. Evol. Microbiol.">
        <title>Complete genome sequence of Corynebacterium casei LMG S-19264T (=DSM 44701T), isolated from a smear-ripened cheese.</title>
        <authorList>
            <consortium name="US DOE Joint Genome Institute (JGI-PGF)"/>
            <person name="Walter F."/>
            <person name="Albersmeier A."/>
            <person name="Kalinowski J."/>
            <person name="Ruckert C."/>
        </authorList>
    </citation>
    <scope>NUCLEOTIDE SEQUENCE</scope>
    <source>
        <strain evidence="2">KCTC 12719</strain>
    </source>
</reference>
<dbReference type="CDD" id="cd00761">
    <property type="entry name" value="Glyco_tranf_GTA_type"/>
    <property type="match status" value="1"/>
</dbReference>
<dbReference type="Gene3D" id="3.90.550.10">
    <property type="entry name" value="Spore Coat Polysaccharide Biosynthesis Protein SpsA, Chain A"/>
    <property type="match status" value="1"/>
</dbReference>
<gene>
    <name evidence="2" type="ORF">GCM10007103_34000</name>
</gene>
<reference evidence="2" key="2">
    <citation type="submission" date="2020-09" db="EMBL/GenBank/DDBJ databases">
        <authorList>
            <person name="Sun Q."/>
            <person name="Kim S."/>
        </authorList>
    </citation>
    <scope>NUCLEOTIDE SEQUENCE</scope>
    <source>
        <strain evidence="2">KCTC 12719</strain>
    </source>
</reference>
<keyword evidence="2" id="KW-0808">Transferase</keyword>
<organism evidence="2 3">
    <name type="scientific">Salinimicrobium marinum</name>
    <dbReference type="NCBI Taxonomy" id="680283"/>
    <lineage>
        <taxon>Bacteria</taxon>
        <taxon>Pseudomonadati</taxon>
        <taxon>Bacteroidota</taxon>
        <taxon>Flavobacteriia</taxon>
        <taxon>Flavobacteriales</taxon>
        <taxon>Flavobacteriaceae</taxon>
        <taxon>Salinimicrobium</taxon>
    </lineage>
</organism>
<feature type="domain" description="Glycosyltransferase 2-like" evidence="1">
    <location>
        <begin position="7"/>
        <end position="141"/>
    </location>
</feature>
<dbReference type="Proteomes" id="UP000610456">
    <property type="component" value="Unassembled WGS sequence"/>
</dbReference>
<dbReference type="RefSeq" id="WP_189606266.1">
    <property type="nucleotide sequence ID" value="NZ_BMXB01000023.1"/>
</dbReference>
<dbReference type="InterPro" id="IPR029044">
    <property type="entry name" value="Nucleotide-diphossugar_trans"/>
</dbReference>
<dbReference type="SUPFAM" id="SSF53448">
    <property type="entry name" value="Nucleotide-diphospho-sugar transferases"/>
    <property type="match status" value="1"/>
</dbReference>
<dbReference type="InterPro" id="IPR001173">
    <property type="entry name" value="Glyco_trans_2-like"/>
</dbReference>
<accession>A0A918SN94</accession>
<proteinExistence type="predicted"/>
<comment type="caution">
    <text evidence="2">The sequence shown here is derived from an EMBL/GenBank/DDBJ whole genome shotgun (WGS) entry which is preliminary data.</text>
</comment>
<evidence type="ECO:0000313" key="2">
    <source>
        <dbReference type="EMBL" id="GHA50422.1"/>
    </source>
</evidence>
<dbReference type="EMBL" id="BMXB01000023">
    <property type="protein sequence ID" value="GHA50422.1"/>
    <property type="molecule type" value="Genomic_DNA"/>
</dbReference>
<sequence length="311" mass="37305">MNGKVLILLATHNRAHFIGATLDSIISQTYPNWECLVIDDNSVDNTMDVVSQYVRKDSRIFYHKKEKKYGARLPGTRNQGLDMAPDFDPEFLQFFDDDDIMHPKKLELQIESLNHNQETCFSLCSMKNFVSNSEILGNERNVSSYRSNLTLGEAYLTSEVKLVAQVPVFRYSYVRNFRFDESLFFAEDWELFSKEFLRTNPKYNIVDNVLVYRRKHKNSMTENDDSDYERRKASAIVKIKVFDYLKEHNIHSRITLFYFSRKFLLYQYDSHLLDQIQELFKNLNTWDYWRFKTARKFHWFFRKLVLRILNF</sequence>
<dbReference type="Pfam" id="PF00535">
    <property type="entry name" value="Glycos_transf_2"/>
    <property type="match status" value="1"/>
</dbReference>
<dbReference type="InterPro" id="IPR050834">
    <property type="entry name" value="Glycosyltransf_2"/>
</dbReference>
<dbReference type="PANTHER" id="PTHR43685:SF2">
    <property type="entry name" value="GLYCOSYLTRANSFERASE 2-LIKE DOMAIN-CONTAINING PROTEIN"/>
    <property type="match status" value="1"/>
</dbReference>
<protein>
    <submittedName>
        <fullName evidence="2">Glycosyl transferase</fullName>
    </submittedName>
</protein>
<evidence type="ECO:0000313" key="3">
    <source>
        <dbReference type="Proteomes" id="UP000610456"/>
    </source>
</evidence>
<keyword evidence="3" id="KW-1185">Reference proteome</keyword>
<dbReference type="AlphaFoldDB" id="A0A918SN94"/>
<dbReference type="PANTHER" id="PTHR43685">
    <property type="entry name" value="GLYCOSYLTRANSFERASE"/>
    <property type="match status" value="1"/>
</dbReference>
<name>A0A918SN94_9FLAO</name>
<dbReference type="GO" id="GO:0016740">
    <property type="term" value="F:transferase activity"/>
    <property type="evidence" value="ECO:0007669"/>
    <property type="project" value="UniProtKB-KW"/>
</dbReference>